<dbReference type="PANTHER" id="PTHR37422:SF13">
    <property type="entry name" value="LIPOPOLYSACCHARIDE BIOSYNTHESIS PROTEIN PA4999-RELATED"/>
    <property type="match status" value="1"/>
</dbReference>
<evidence type="ECO:0000313" key="8">
    <source>
        <dbReference type="Proteomes" id="UP000004947"/>
    </source>
</evidence>
<evidence type="ECO:0000256" key="3">
    <source>
        <dbReference type="ARBA" id="ARBA00022989"/>
    </source>
</evidence>
<organism evidence="7 8">
    <name type="scientific">Lentisphaera araneosa HTCC2155</name>
    <dbReference type="NCBI Taxonomy" id="313628"/>
    <lineage>
        <taxon>Bacteria</taxon>
        <taxon>Pseudomonadati</taxon>
        <taxon>Lentisphaerota</taxon>
        <taxon>Lentisphaeria</taxon>
        <taxon>Lentisphaerales</taxon>
        <taxon>Lentisphaeraceae</taxon>
        <taxon>Lentisphaera</taxon>
    </lineage>
</organism>
<comment type="subcellular location">
    <subcellularLocation>
        <location evidence="1">Membrane</location>
        <topology evidence="1">Multi-pass membrane protein</topology>
    </subcellularLocation>
</comment>
<dbReference type="Proteomes" id="UP000004947">
    <property type="component" value="Unassembled WGS sequence"/>
</dbReference>
<feature type="transmembrane region" description="Helical" evidence="5">
    <location>
        <begin position="374"/>
        <end position="393"/>
    </location>
</feature>
<dbReference type="InterPro" id="IPR051533">
    <property type="entry name" value="WaaL-like"/>
</dbReference>
<evidence type="ECO:0000259" key="6">
    <source>
        <dbReference type="Pfam" id="PF04932"/>
    </source>
</evidence>
<feature type="transmembrane region" description="Helical" evidence="5">
    <location>
        <begin position="215"/>
        <end position="230"/>
    </location>
</feature>
<keyword evidence="3 5" id="KW-1133">Transmembrane helix</keyword>
<dbReference type="SUPFAM" id="SSF48452">
    <property type="entry name" value="TPR-like"/>
    <property type="match status" value="1"/>
</dbReference>
<reference evidence="7 8" key="1">
    <citation type="journal article" date="2010" name="J. Bacteriol.">
        <title>Genome sequence of Lentisphaera araneosa HTCC2155T, the type species of the order Lentisphaerales in the phylum Lentisphaerae.</title>
        <authorList>
            <person name="Thrash J.C."/>
            <person name="Cho J.C."/>
            <person name="Vergin K.L."/>
            <person name="Morris R.M."/>
            <person name="Giovannoni S.J."/>
        </authorList>
    </citation>
    <scope>NUCLEOTIDE SEQUENCE [LARGE SCALE GENOMIC DNA]</scope>
    <source>
        <strain evidence="7 8">HTCC2155</strain>
    </source>
</reference>
<keyword evidence="4 5" id="KW-0472">Membrane</keyword>
<dbReference type="InterPro" id="IPR011990">
    <property type="entry name" value="TPR-like_helical_dom_sf"/>
</dbReference>
<evidence type="ECO:0000256" key="5">
    <source>
        <dbReference type="SAM" id="Phobius"/>
    </source>
</evidence>
<feature type="transmembrane region" description="Helical" evidence="5">
    <location>
        <begin position="405"/>
        <end position="422"/>
    </location>
</feature>
<sequence>MMIENKNSKFKIQNSPLFPSLFLSFFSILLFLQFPLALFFPFGSVHGDKVHSFELSISCSLAILSLAYLMLYPIKSKIFNFILTSSFLLICLSSWFNASTLLDSLHLFSYFLCPLALVSALRHLPHFPLWTPLSLLLFVNVFVCFFFNQKVGIHGNQNWLSAVPVVSAIYLVHFCLSHKLCESNNLLNRPLVKWAIIVTISFMALAILTKTQTRALVPALALVIFYYLLCKFPKYRLHLCLFALVSILIGFFIFKDKLHRLSLKDIRIPLLKDTALMISDAPLLGHGPGQFITKFTNYPSDMLNIRLHSAPIYEHPHNELFHMASQGGILLSLLFIVLITLPLIQSFKQKKFSLPLALYLLLLTLGLLDKTLHHGASLLLFLLFLAMAINEFYSTESSNKQINKWQIGLSLMIPLLFILPLINQTRASWHYKQAEENSSTRDPKKLAQALSHLQRSQELNPNEINYSFQTARLLIHLNQLKEAWSILEPISEAYPYYHNTLQEQGKLMEKLALQQKDQASKQHLLKQALLAYEASCKNRPWDLQRYPALISLAEKIKPDTTQAFKELALQRFKEKHQFRDQFQTSTDILWQNYIEASINNDPDQIVQAFKHLTEGLKLPKDPRWQEFYLDSLKE</sequence>
<proteinExistence type="predicted"/>
<feature type="transmembrane region" description="Helical" evidence="5">
    <location>
        <begin position="351"/>
        <end position="368"/>
    </location>
</feature>
<keyword evidence="2 5" id="KW-0812">Transmembrane</keyword>
<feature type="transmembrane region" description="Helical" evidence="5">
    <location>
        <begin position="52"/>
        <end position="71"/>
    </location>
</feature>
<feature type="transmembrane region" description="Helical" evidence="5">
    <location>
        <begin position="237"/>
        <end position="254"/>
    </location>
</feature>
<dbReference type="InterPro" id="IPR007016">
    <property type="entry name" value="O-antigen_ligase-rel_domated"/>
</dbReference>
<dbReference type="TCDB" id="9.B.67.1.4">
    <property type="family name" value="the o-antigen polymerase (oap) family"/>
</dbReference>
<evidence type="ECO:0000256" key="4">
    <source>
        <dbReference type="ARBA" id="ARBA00023136"/>
    </source>
</evidence>
<feature type="domain" description="O-antigen ligase-related" evidence="6">
    <location>
        <begin position="202"/>
        <end position="336"/>
    </location>
</feature>
<protein>
    <recommendedName>
        <fullName evidence="6">O-antigen ligase-related domain-containing protein</fullName>
    </recommendedName>
</protein>
<evidence type="ECO:0000256" key="2">
    <source>
        <dbReference type="ARBA" id="ARBA00022692"/>
    </source>
</evidence>
<evidence type="ECO:0000256" key="1">
    <source>
        <dbReference type="ARBA" id="ARBA00004141"/>
    </source>
</evidence>
<name>A6DTT7_9BACT</name>
<gene>
    <name evidence="7" type="ORF">LNTAR_03034</name>
</gene>
<feature type="transmembrane region" description="Helical" evidence="5">
    <location>
        <begin position="133"/>
        <end position="153"/>
    </location>
</feature>
<dbReference type="AlphaFoldDB" id="A6DTT7"/>
<feature type="transmembrane region" description="Helical" evidence="5">
    <location>
        <begin position="191"/>
        <end position="209"/>
    </location>
</feature>
<comment type="caution">
    <text evidence="7">The sequence shown here is derived from an EMBL/GenBank/DDBJ whole genome shotgun (WGS) entry which is preliminary data.</text>
</comment>
<dbReference type="RefSeq" id="WP_007281234.1">
    <property type="nucleotide sequence ID" value="NZ_ABCK01000041.1"/>
</dbReference>
<evidence type="ECO:0000313" key="7">
    <source>
        <dbReference type="EMBL" id="EDM24958.1"/>
    </source>
</evidence>
<feature type="transmembrane region" description="Helical" evidence="5">
    <location>
        <begin position="323"/>
        <end position="344"/>
    </location>
</feature>
<dbReference type="PANTHER" id="PTHR37422">
    <property type="entry name" value="TEICHURONIC ACID BIOSYNTHESIS PROTEIN TUAE"/>
    <property type="match status" value="1"/>
</dbReference>
<dbReference type="OrthoDB" id="5596698at2"/>
<accession>A6DTT7</accession>
<keyword evidence="8" id="KW-1185">Reference proteome</keyword>
<dbReference type="Gene3D" id="1.25.40.10">
    <property type="entry name" value="Tetratricopeptide repeat domain"/>
    <property type="match status" value="1"/>
</dbReference>
<dbReference type="GO" id="GO:0016020">
    <property type="term" value="C:membrane"/>
    <property type="evidence" value="ECO:0007669"/>
    <property type="project" value="UniProtKB-SubCell"/>
</dbReference>
<dbReference type="EMBL" id="ABCK01000041">
    <property type="protein sequence ID" value="EDM24958.1"/>
    <property type="molecule type" value="Genomic_DNA"/>
</dbReference>
<feature type="transmembrane region" description="Helical" evidence="5">
    <location>
        <begin position="21"/>
        <end position="40"/>
    </location>
</feature>
<feature type="transmembrane region" description="Helical" evidence="5">
    <location>
        <begin position="78"/>
        <end position="98"/>
    </location>
</feature>
<dbReference type="STRING" id="313628.LNTAR_03034"/>
<dbReference type="Pfam" id="PF04932">
    <property type="entry name" value="Wzy_C"/>
    <property type="match status" value="1"/>
</dbReference>